<evidence type="ECO:0000313" key="2">
    <source>
        <dbReference type="EMBL" id="APZ94362.1"/>
    </source>
</evidence>
<gene>
    <name evidence="2" type="ORF">Fuma_03994</name>
</gene>
<keyword evidence="3" id="KW-1185">Reference proteome</keyword>
<dbReference type="OrthoDB" id="8089803at2"/>
<dbReference type="RefSeq" id="WP_077025679.1">
    <property type="nucleotide sequence ID" value="NZ_CP017641.1"/>
</dbReference>
<protein>
    <recommendedName>
        <fullName evidence="4">TIGR02270 family protein</fullName>
    </recommendedName>
</protein>
<dbReference type="STRING" id="1891926.Fuma_03994"/>
<dbReference type="AlphaFoldDB" id="A0A1P8WJW7"/>
<reference evidence="2 3" key="1">
    <citation type="journal article" date="2016" name="Front. Microbiol.">
        <title>Fuerstia marisgermanicae gen. nov., sp. nov., an Unusual Member of the Phylum Planctomycetes from the German Wadden Sea.</title>
        <authorList>
            <person name="Kohn T."/>
            <person name="Heuer A."/>
            <person name="Jogler M."/>
            <person name="Vollmers J."/>
            <person name="Boedeker C."/>
            <person name="Bunk B."/>
            <person name="Rast P."/>
            <person name="Borchert D."/>
            <person name="Glockner I."/>
            <person name="Freese H.M."/>
            <person name="Klenk H.P."/>
            <person name="Overmann J."/>
            <person name="Kaster A.K."/>
            <person name="Rohde M."/>
            <person name="Wiegand S."/>
            <person name="Jogler C."/>
        </authorList>
    </citation>
    <scope>NUCLEOTIDE SEQUENCE [LARGE SCALE GENOMIC DNA]</scope>
    <source>
        <strain evidence="2 3">NH11</strain>
    </source>
</reference>
<dbReference type="EMBL" id="CP017641">
    <property type="protein sequence ID" value="APZ94362.1"/>
    <property type="molecule type" value="Genomic_DNA"/>
</dbReference>
<sequence>MPIEFVVNQHWEAALGLALRRAVAVREWHYSLCDILGLDDQLVTHQQALLGNDVLSSNLANEAPSEYDVVFLITLLNAAAKSDVNCLDLACRVCTTVSHRTAFSDALSWHEWDIAAPIVDGLLDTGDSDLQLIGLRASRLHGQRLSSGIVEVFKKDAPELPGEVARLVSDLAGPDFLVLASLLTDNLDRPAGPAISEAILLRHRASELKSHRKAAVECLTNSVLQNPSDTASGARMLMCVLEVGDARELLRQLGGGNQASVRVAIQCAGWLGIPDSIPWLIQMMSQPLFARVAGESFYRITGLRLDQRPYEGDWPDGFEAGPNDDPEDENVEMDEDENLPWPEPGPIAEWWEQNPSRFKSNVRYLLGFELDNEEWLRKVLVLGRQRERATAALELAIRNPTEPLFNVEEHGRRQMKKLGIKRLPNEEYRCNHIEAGPDDHTWKKYLRKKK</sequence>
<proteinExistence type="predicted"/>
<feature type="region of interest" description="Disordered" evidence="1">
    <location>
        <begin position="312"/>
        <end position="337"/>
    </location>
</feature>
<evidence type="ECO:0000256" key="1">
    <source>
        <dbReference type="SAM" id="MobiDB-lite"/>
    </source>
</evidence>
<dbReference type="KEGG" id="fmr:Fuma_03994"/>
<evidence type="ECO:0000313" key="3">
    <source>
        <dbReference type="Proteomes" id="UP000187735"/>
    </source>
</evidence>
<organism evidence="2 3">
    <name type="scientific">Fuerstiella marisgermanici</name>
    <dbReference type="NCBI Taxonomy" id="1891926"/>
    <lineage>
        <taxon>Bacteria</taxon>
        <taxon>Pseudomonadati</taxon>
        <taxon>Planctomycetota</taxon>
        <taxon>Planctomycetia</taxon>
        <taxon>Planctomycetales</taxon>
        <taxon>Planctomycetaceae</taxon>
        <taxon>Fuerstiella</taxon>
    </lineage>
</organism>
<accession>A0A1P8WJW7</accession>
<dbReference type="Proteomes" id="UP000187735">
    <property type="component" value="Chromosome"/>
</dbReference>
<name>A0A1P8WJW7_9PLAN</name>
<evidence type="ECO:0008006" key="4">
    <source>
        <dbReference type="Google" id="ProtNLM"/>
    </source>
</evidence>
<feature type="compositionally biased region" description="Acidic residues" evidence="1">
    <location>
        <begin position="322"/>
        <end position="337"/>
    </location>
</feature>